<comment type="caution">
    <text evidence="1">The sequence shown here is derived from an EMBL/GenBank/DDBJ whole genome shotgun (WGS) entry which is preliminary data.</text>
</comment>
<accession>A0ACC3MK38</accession>
<evidence type="ECO:0000313" key="1">
    <source>
        <dbReference type="EMBL" id="KAK3697546.1"/>
    </source>
</evidence>
<name>A0ACC3MK38_9PEZI</name>
<feature type="non-terminal residue" evidence="1">
    <location>
        <position position="1110"/>
    </location>
</feature>
<sequence>MAITQSSRPCTVVLHDDAVSKENILCGASVLPTGSLAYLLAPGTKSLCVLSKIPARNANEVSVHVSVARHFGLENQMRATVELVEDVETATAAHVELFFRDQHVSRADMWRMQAGIDASVLHHGQQLNYLGSTAATVEAIYIAGQQVHSAYVSHEHTRLIFRSGSARFLLLIQLSKEMLEYWNNGDLMYERLIAGFLPDLFRRWDWLKARHQITIILFGRRPGSDGESQTKYGESQPRSPHDTGLLDFFHVVAVDTPSVEWRSIIQILKRTFNYTRLSRQLCLAAKGNMLEAINMAAMDFAKENIDPHLATTGTSIVAITAGAGLFEADHKLLRQTTRALMRNSIGVDIVSLSPKPLHPVPLFQYTKSGGMEYALPHWADISYWKSEHDRSTSTWPLADATDGLIDVAMTPVHIDGIAGTGFSLSQVMDAFDEQMFSNTSLPAHETIRESHDTNHPLDRSNTTEAQNESRPNSSRSVSTPARESLGDAGQATSPSLLAGTARIKKAKKTAPPPHPLMQMGRNISVGPKGLSLSQGVASTTVSGQHAQYGKETTTDLDATGTNSSSGLAKQIRESLRGQPSQAAPASQSHQDLAQASKPIDIHKAEAERMEAIPDPASIVEKAMMKQSGSSGANSGGSLSATPKADNMSARMPEATVLEGADAGKSPWLTLLNPCNPRRDNMQVASEFRQWQNVFPKAISSGLFKWDSLCAPAVLPLMTENRISFNELERQYKKKVRRLFAAETEAHSAMVRMISLRLAAGFQIVPMRRLRNAQMPSEQINRMLLSLGDQYQELRCLSDVEVQVNEYQRGDAFSGQDSESECVPGYPVRLRPVAGRKEKPTKIELATGDSNADWSCLDDQCMNLSALADGQGSFRMRFVLIPVHFPQTEAQSHAQARGLSDEERRIDGIQRLTQVWQRNRYFFDEEERHLSSMIKPKTSGTIDRDPNPLAIEYQTRDPSVIVSAYGPSMTGQLAPGDATEPLFAESERYHSSNFDMVKLVKQLQEPPPVGVEVKDRRWFTRLHLKCFRGDEMTNWLLRAFKDLETRQDAVAIGNQMMEREIFSHVRGKHEFRDGNYFYQIKSEYRTTAYPDTTGFFARGIGRSVPSTPMSE</sequence>
<dbReference type="EMBL" id="JAUTXU010000224">
    <property type="protein sequence ID" value="KAK3697546.1"/>
    <property type="molecule type" value="Genomic_DNA"/>
</dbReference>
<evidence type="ECO:0000313" key="2">
    <source>
        <dbReference type="Proteomes" id="UP001281147"/>
    </source>
</evidence>
<reference evidence="1" key="1">
    <citation type="submission" date="2023-07" db="EMBL/GenBank/DDBJ databases">
        <title>Black Yeasts Isolated from many extreme environments.</title>
        <authorList>
            <person name="Coleine C."/>
            <person name="Stajich J.E."/>
            <person name="Selbmann L."/>
        </authorList>
    </citation>
    <scope>NUCLEOTIDE SEQUENCE</scope>
    <source>
        <strain evidence="1">CCFEE 5714</strain>
    </source>
</reference>
<dbReference type="Proteomes" id="UP001281147">
    <property type="component" value="Unassembled WGS sequence"/>
</dbReference>
<protein>
    <submittedName>
        <fullName evidence="1">Vacuolar membrane-associated protein iml1</fullName>
    </submittedName>
</protein>
<keyword evidence="2" id="KW-1185">Reference proteome</keyword>
<organism evidence="1 2">
    <name type="scientific">Vermiconidia calcicola</name>
    <dbReference type="NCBI Taxonomy" id="1690605"/>
    <lineage>
        <taxon>Eukaryota</taxon>
        <taxon>Fungi</taxon>
        <taxon>Dikarya</taxon>
        <taxon>Ascomycota</taxon>
        <taxon>Pezizomycotina</taxon>
        <taxon>Dothideomycetes</taxon>
        <taxon>Dothideomycetidae</taxon>
        <taxon>Mycosphaerellales</taxon>
        <taxon>Extremaceae</taxon>
        <taxon>Vermiconidia</taxon>
    </lineage>
</organism>
<proteinExistence type="predicted"/>
<gene>
    <name evidence="1" type="primary">IML1_2</name>
    <name evidence="1" type="ORF">LTR37_017377</name>
</gene>